<feature type="compositionally biased region" description="Basic and acidic residues" evidence="5">
    <location>
        <begin position="595"/>
        <end position="611"/>
    </location>
</feature>
<dbReference type="GO" id="GO:0051301">
    <property type="term" value="P:cell division"/>
    <property type="evidence" value="ECO:0007669"/>
    <property type="project" value="InterPro"/>
</dbReference>
<dbReference type="Pfam" id="PF08202">
    <property type="entry name" value="MIS13"/>
    <property type="match status" value="1"/>
</dbReference>
<reference evidence="8" key="1">
    <citation type="submission" date="2012-07" db="EMBL/GenBank/DDBJ databases">
        <title>Genome of the Chinese tree shrew, a rising model animal genetically related to primates.</title>
        <authorList>
            <person name="Zhang G."/>
            <person name="Fan Y."/>
            <person name="Yao Y."/>
            <person name="Huang Z."/>
        </authorList>
    </citation>
    <scope>NUCLEOTIDE SEQUENCE [LARGE SCALE GENOMIC DNA]</scope>
</reference>
<comment type="subcellular location">
    <subcellularLocation>
        <location evidence="1">Cytoplasm</location>
    </subcellularLocation>
</comment>
<dbReference type="GO" id="GO:0005737">
    <property type="term" value="C:cytoplasm"/>
    <property type="evidence" value="ECO:0007669"/>
    <property type="project" value="UniProtKB-SubCell"/>
</dbReference>
<evidence type="ECO:0000256" key="2">
    <source>
        <dbReference type="ARBA" id="ARBA00005598"/>
    </source>
</evidence>
<sequence length="985" mass="109836">MKETNRRKSLAPFHQGITELSRSISVDLAESKRLGSLLLSSFQFSVQKLEPFLISAKGFNVESFRAKASSLSEELKHFTDRLESDGTLQKCFEDSKGKAIDLSLEASVAEMKEYITKGSTETKVTEVKVEPTTYLGSSQSEVLDTVPDYQKMLQNQSRVFDCMELVMDELQGSVKQLQAFMDESTQCFQKVSVQLEYKLVTWCQYILAKPDKGQTKYFGHGRKLLEVWRNGTRNFQDFDCQEHDIETTHGVVHVTVRGFLRGNKPVILTYHDIGLNHKSCFNTFFNFEDMQEITQHFPVCHVDAPGQQEGAPPFPTGYQYPTMDELAEMLLSVLTQLGMKSVIGFGVGAGAYILSRFALNHPDLVEGLVLINVDPCAKGWIDWAASKLSGLTTNIVDIILAHHFGQEELQANLDLIQTYRLHIAQDINQENLQLFLGSYNGRRDLEIERPVLGQNDNRLKTLKCSTLLVVGDNSPAVEAVMADCGGLPQVVQPGKLTEAIKYFLQGMGYIPYVQLSHLSTESVPAASMTRLARSRTHSTSSSIGSGESPFSRSVTSTQSDGTQESCAEGIYKGSPSQVRLLLASVCCCGRGSQPAREDRWEEGDRHGDQLPHGKSPALKIIEICQDVGGQEGLVFTDYRIIEQDNQTTERRYLEDSIHSRQRRLQAALGIGADRTKALRSTQRADGSAGRLCQGGVRDPGREPRLSPSQRLFQIFLGDVLLSVLLRNHGRPVQQRENADKPELKALCPEPGAWAHRSREKQGHSRGPGRFSSREGDWWTVRSQVSGREYSIPSVHVAKVSHGWLYEGLSREKAEELLLLPGNCGGAFLIRESQSRRGCYSLSVRLSRPASWDRIRHYRIQRLDNGWLYISPRLTFPALQALVDHYSELADDICCLLKEPCVPQRAILLPGKDTPLPVTVQRTPLKWEELDSSLLFSEASATGEASPLSEGLRESLSSYISLTEDTSLDDIKAQSRGQKGNQGCRT</sequence>
<dbReference type="EMBL" id="KB320526">
    <property type="protein sequence ID" value="ELW69615.1"/>
    <property type="molecule type" value="Genomic_DNA"/>
</dbReference>
<evidence type="ECO:0000256" key="5">
    <source>
        <dbReference type="SAM" id="MobiDB-lite"/>
    </source>
</evidence>
<feature type="region of interest" description="Disordered" evidence="5">
    <location>
        <begin position="752"/>
        <end position="773"/>
    </location>
</feature>
<dbReference type="AlphaFoldDB" id="L9L373"/>
<feature type="region of interest" description="Disordered" evidence="5">
    <location>
        <begin position="593"/>
        <end position="613"/>
    </location>
</feature>
<reference evidence="8" key="2">
    <citation type="journal article" date="2013" name="Nat. Commun.">
        <title>Genome of the Chinese tree shrew.</title>
        <authorList>
            <person name="Fan Y."/>
            <person name="Huang Z.Y."/>
            <person name="Cao C.C."/>
            <person name="Chen C.S."/>
            <person name="Chen Y.X."/>
            <person name="Fan D.D."/>
            <person name="He J."/>
            <person name="Hou H.L."/>
            <person name="Hu L."/>
            <person name="Hu X.T."/>
            <person name="Jiang X.T."/>
            <person name="Lai R."/>
            <person name="Lang Y.S."/>
            <person name="Liang B."/>
            <person name="Liao S.G."/>
            <person name="Mu D."/>
            <person name="Ma Y.Y."/>
            <person name="Niu Y.Y."/>
            <person name="Sun X.Q."/>
            <person name="Xia J.Q."/>
            <person name="Xiao J."/>
            <person name="Xiong Z.Q."/>
            <person name="Xu L."/>
            <person name="Yang L."/>
            <person name="Zhang Y."/>
            <person name="Zhao W."/>
            <person name="Zhao X.D."/>
            <person name="Zheng Y.T."/>
            <person name="Zhou J.M."/>
            <person name="Zhu Y.B."/>
            <person name="Zhang G.J."/>
            <person name="Wang J."/>
            <person name="Yao Y.G."/>
        </authorList>
    </citation>
    <scope>NUCLEOTIDE SEQUENCE [LARGE SCALE GENOMIC DNA]</scope>
</reference>
<accession>L9L373</accession>
<dbReference type="InParanoid" id="L9L373"/>
<feature type="compositionally biased region" description="Polar residues" evidence="5">
    <location>
        <begin position="554"/>
        <end position="563"/>
    </location>
</feature>
<dbReference type="SMART" id="SM00252">
    <property type="entry name" value="SH2"/>
    <property type="match status" value="1"/>
</dbReference>
<comment type="similarity">
    <text evidence="2">Belongs to the NDRG family.</text>
</comment>
<evidence type="ECO:0000313" key="8">
    <source>
        <dbReference type="Proteomes" id="UP000011518"/>
    </source>
</evidence>
<evidence type="ECO:0000256" key="4">
    <source>
        <dbReference type="PROSITE-ProRule" id="PRU00191"/>
    </source>
</evidence>
<feature type="domain" description="SH2" evidence="6">
    <location>
        <begin position="803"/>
        <end position="900"/>
    </location>
</feature>
<dbReference type="InterPro" id="IPR035052">
    <property type="entry name" value="SLAP_SH2"/>
</dbReference>
<dbReference type="CDD" id="cd10344">
    <property type="entry name" value="SH2_SLAP"/>
    <property type="match status" value="1"/>
</dbReference>
<dbReference type="FunFam" id="3.40.50.1820:FF:000006">
    <property type="entry name" value="NDRG family member 3"/>
    <property type="match status" value="1"/>
</dbReference>
<dbReference type="PRINTS" id="PR00401">
    <property type="entry name" value="SH2DOMAIN"/>
</dbReference>
<evidence type="ECO:0000259" key="6">
    <source>
        <dbReference type="PROSITE" id="PS50001"/>
    </source>
</evidence>
<gene>
    <name evidence="7" type="ORF">TREES_T100008586</name>
</gene>
<dbReference type="InterPro" id="IPR004142">
    <property type="entry name" value="NDRG"/>
</dbReference>
<organism evidence="7 8">
    <name type="scientific">Tupaia chinensis</name>
    <name type="common">Chinese tree shrew</name>
    <name type="synonym">Tupaia belangeri chinensis</name>
    <dbReference type="NCBI Taxonomy" id="246437"/>
    <lineage>
        <taxon>Eukaryota</taxon>
        <taxon>Metazoa</taxon>
        <taxon>Chordata</taxon>
        <taxon>Craniata</taxon>
        <taxon>Vertebrata</taxon>
        <taxon>Euteleostomi</taxon>
        <taxon>Mammalia</taxon>
        <taxon>Eutheria</taxon>
        <taxon>Euarchontoglires</taxon>
        <taxon>Scandentia</taxon>
        <taxon>Tupaiidae</taxon>
        <taxon>Tupaia</taxon>
    </lineage>
</organism>
<dbReference type="Gene3D" id="3.40.50.1820">
    <property type="entry name" value="alpha/beta hydrolase"/>
    <property type="match status" value="1"/>
</dbReference>
<dbReference type="eggNOG" id="KOG2931">
    <property type="taxonomic scope" value="Eukaryota"/>
</dbReference>
<dbReference type="PANTHER" id="PTHR11034">
    <property type="entry name" value="N-MYC DOWNSTREAM REGULATED"/>
    <property type="match status" value="1"/>
</dbReference>
<keyword evidence="8" id="KW-1185">Reference proteome</keyword>
<dbReference type="GO" id="GO:0000444">
    <property type="term" value="C:MIS12/MIND type complex"/>
    <property type="evidence" value="ECO:0007669"/>
    <property type="project" value="InterPro"/>
</dbReference>
<dbReference type="Pfam" id="PF03096">
    <property type="entry name" value="Ndr"/>
    <property type="match status" value="1"/>
</dbReference>
<dbReference type="PROSITE" id="PS50001">
    <property type="entry name" value="SH2"/>
    <property type="match status" value="1"/>
</dbReference>
<dbReference type="SUPFAM" id="SSF53474">
    <property type="entry name" value="alpha/beta-Hydrolases"/>
    <property type="match status" value="1"/>
</dbReference>
<keyword evidence="4" id="KW-0727">SH2 domain</keyword>
<dbReference type="InterPro" id="IPR013218">
    <property type="entry name" value="Dsn1/Mis13"/>
</dbReference>
<dbReference type="InterPro" id="IPR036860">
    <property type="entry name" value="SH2_dom_sf"/>
</dbReference>
<proteinExistence type="inferred from homology"/>
<evidence type="ECO:0000256" key="3">
    <source>
        <dbReference type="ARBA" id="ARBA00022490"/>
    </source>
</evidence>
<evidence type="ECO:0000256" key="1">
    <source>
        <dbReference type="ARBA" id="ARBA00004496"/>
    </source>
</evidence>
<feature type="region of interest" description="Disordered" evidence="5">
    <location>
        <begin position="529"/>
        <end position="563"/>
    </location>
</feature>
<protein>
    <submittedName>
        <fullName evidence="7">Protein NDRG3</fullName>
    </submittedName>
</protein>
<feature type="compositionally biased region" description="Low complexity" evidence="5">
    <location>
        <begin position="537"/>
        <end position="553"/>
    </location>
</feature>
<keyword evidence="3" id="KW-0963">Cytoplasm</keyword>
<dbReference type="Proteomes" id="UP000011518">
    <property type="component" value="Unassembled WGS sequence"/>
</dbReference>
<dbReference type="FunFam" id="3.30.505.10:FF:000064">
    <property type="entry name" value="src-like-adapter 2 isoform X2"/>
    <property type="match status" value="1"/>
</dbReference>
<evidence type="ECO:0000313" key="7">
    <source>
        <dbReference type="EMBL" id="ELW69615.1"/>
    </source>
</evidence>
<dbReference type="SUPFAM" id="SSF55550">
    <property type="entry name" value="SH2 domain"/>
    <property type="match status" value="1"/>
</dbReference>
<feature type="region of interest" description="Disordered" evidence="5">
    <location>
        <begin position="677"/>
        <end position="704"/>
    </location>
</feature>
<dbReference type="Gene3D" id="2.30.30.40">
    <property type="entry name" value="SH3 Domains"/>
    <property type="match status" value="1"/>
</dbReference>
<dbReference type="InterPro" id="IPR000980">
    <property type="entry name" value="SH2"/>
</dbReference>
<name>L9L373_TUPCH</name>
<dbReference type="GO" id="GO:0007059">
    <property type="term" value="P:chromosome segregation"/>
    <property type="evidence" value="ECO:0007669"/>
    <property type="project" value="InterPro"/>
</dbReference>
<dbReference type="Gene3D" id="3.30.505.10">
    <property type="entry name" value="SH2 domain"/>
    <property type="match status" value="1"/>
</dbReference>
<dbReference type="STRING" id="246437.L9L373"/>
<dbReference type="InterPro" id="IPR029058">
    <property type="entry name" value="AB_hydrolase_fold"/>
</dbReference>
<dbReference type="Pfam" id="PF00017">
    <property type="entry name" value="SH2"/>
    <property type="match status" value="1"/>
</dbReference>